<dbReference type="EMBL" id="JAUMKJ010000010">
    <property type="protein sequence ID" value="MDO3677342.1"/>
    <property type="molecule type" value="Genomic_DNA"/>
</dbReference>
<dbReference type="SUPFAM" id="SSF56801">
    <property type="entry name" value="Acetyl-CoA synthetase-like"/>
    <property type="match status" value="1"/>
</dbReference>
<protein>
    <submittedName>
        <fullName evidence="1">CoF synthetase</fullName>
    </submittedName>
</protein>
<name>A0ABT8V9E8_9BACL</name>
<dbReference type="InterPro" id="IPR042099">
    <property type="entry name" value="ANL_N_sf"/>
</dbReference>
<keyword evidence="2" id="KW-1185">Reference proteome</keyword>
<evidence type="ECO:0000313" key="1">
    <source>
        <dbReference type="EMBL" id="MDO3677342.1"/>
    </source>
</evidence>
<reference evidence="1" key="1">
    <citation type="submission" date="2023-07" db="EMBL/GenBank/DDBJ databases">
        <authorList>
            <person name="Aktuganov G."/>
            <person name="Boyko T."/>
            <person name="Delegan Y."/>
            <person name="Galimzianova N."/>
            <person name="Gilvanova E."/>
            <person name="Korobov V."/>
            <person name="Kuzmina L."/>
            <person name="Melentiev A."/>
            <person name="Milman P."/>
            <person name="Ryabova A."/>
            <person name="Stupak E."/>
            <person name="Yasakov T."/>
            <person name="Zharikova N."/>
            <person name="Zhurenko E."/>
        </authorList>
    </citation>
    <scope>NUCLEOTIDE SEQUENCE</scope>
    <source>
        <strain evidence="1">IB-739</strain>
    </source>
</reference>
<dbReference type="Gene3D" id="3.40.50.12780">
    <property type="entry name" value="N-terminal domain of ligase-like"/>
    <property type="match status" value="1"/>
</dbReference>
<dbReference type="Proteomes" id="UP001168883">
    <property type="component" value="Unassembled WGS sequence"/>
</dbReference>
<sequence length="413" mass="46288">MSSLAGLRQAIGRIAEYCPWYVQELGVPQGQEEAEVALEKLPLVTASVLEAHYYTENNPLLQRDGLHRYQTSGTSSGRRKTIFYSDRDEEAYLRIKLDVFREILGPYGYRTALADMGTGHAEATAVEVFRELGMDVESVSFRLPIEQHLARLASFRPEVLYTMPSILERILLASDNPSGYGIRHVVLVGEIASASWIRRAAERLSLGADRITDTYGSIEIGTIAYYSHRHGRYLLTEGLGAEGLGAEALNEEWEPLPEGEQVLVLSSTVREAFPALRYVTYDVVRDLRPIRVDGRLRQSFHSVVKRIGPDLKHGEKISIYDIEDVVCRHLNEAGVRVSVAGNALKVHVYSPHADPSRLESLKRDLENRIPEIGAMIRAGILEGIQVIGERFEDSQHRSSVKAKKIYYEVEGSQ</sequence>
<organism evidence="1 2">
    <name type="scientific">Paenibacillus ehimensis</name>
    <dbReference type="NCBI Taxonomy" id="79264"/>
    <lineage>
        <taxon>Bacteria</taxon>
        <taxon>Bacillati</taxon>
        <taxon>Bacillota</taxon>
        <taxon>Bacilli</taxon>
        <taxon>Bacillales</taxon>
        <taxon>Paenibacillaceae</taxon>
        <taxon>Paenibacillus</taxon>
    </lineage>
</organism>
<dbReference type="RefSeq" id="WP_302878093.1">
    <property type="nucleotide sequence ID" value="NZ_JAUMKJ010000010.1"/>
</dbReference>
<proteinExistence type="predicted"/>
<comment type="caution">
    <text evidence="1">The sequence shown here is derived from an EMBL/GenBank/DDBJ whole genome shotgun (WGS) entry which is preliminary data.</text>
</comment>
<gene>
    <name evidence="1" type="ORF">Q3C12_10060</name>
</gene>
<accession>A0ABT8V9E8</accession>
<dbReference type="PANTHER" id="PTHR43845:SF1">
    <property type="entry name" value="BLR5969 PROTEIN"/>
    <property type="match status" value="1"/>
</dbReference>
<dbReference type="PANTHER" id="PTHR43845">
    <property type="entry name" value="BLR5969 PROTEIN"/>
    <property type="match status" value="1"/>
</dbReference>
<evidence type="ECO:0000313" key="2">
    <source>
        <dbReference type="Proteomes" id="UP001168883"/>
    </source>
</evidence>